<evidence type="ECO:0000313" key="2">
    <source>
        <dbReference type="EMBL" id="TWT94121.1"/>
    </source>
</evidence>
<evidence type="ECO:0000313" key="3">
    <source>
        <dbReference type="Proteomes" id="UP000317421"/>
    </source>
</evidence>
<dbReference type="SUPFAM" id="SSF54523">
    <property type="entry name" value="Pili subunits"/>
    <property type="match status" value="1"/>
</dbReference>
<sequence>MQSTKQRGFTLVELLVVIAIIGILVALLLPAVQAAREAARRQQCLNNLRQIGLAVLNYESTKGSLPYGSKWNLNGQTEPGLWTVEVMPYMEEQGLVDQLDLTSFFDTPNNLAVISRAVLPGFACPSDARSATPILENRRTDLNHNPATAQGLWYPASMGPTIPDQCDFTPTSSRSGEVCMGCAFGTFDTACAPCKLSSRLSCTDDRRMVGVIGRVATGVELREIVDGTSHTFLAGETIPWHTDWNCVFCENFPVASTHIPLNLLTENYEGLQDSYWTSSGFKSFHPSGVNMLLVDGSVSFVSEAIDYYVYNAYGTRAGAEVAPTE</sequence>
<dbReference type="Pfam" id="PF07596">
    <property type="entry name" value="SBP_bac_10"/>
    <property type="match status" value="1"/>
</dbReference>
<accession>A0A5C6A4Y7</accession>
<keyword evidence="3" id="KW-1185">Reference proteome</keyword>
<feature type="domain" description="DUF1559" evidence="1">
    <location>
        <begin position="33"/>
        <end position="306"/>
    </location>
</feature>
<dbReference type="EMBL" id="SJPR01000007">
    <property type="protein sequence ID" value="TWT94121.1"/>
    <property type="molecule type" value="Genomic_DNA"/>
</dbReference>
<dbReference type="InterPro" id="IPR027558">
    <property type="entry name" value="Pre_pil_HX9DG_C"/>
</dbReference>
<dbReference type="InterPro" id="IPR011453">
    <property type="entry name" value="DUF1559"/>
</dbReference>
<dbReference type="NCBIfam" id="TIGR04294">
    <property type="entry name" value="pre_pil_HX9DG"/>
    <property type="match status" value="1"/>
</dbReference>
<evidence type="ECO:0000259" key="1">
    <source>
        <dbReference type="Pfam" id="PF07596"/>
    </source>
</evidence>
<name>A0A5C6A4Y7_9BACT</name>
<dbReference type="NCBIfam" id="TIGR02532">
    <property type="entry name" value="IV_pilin_GFxxxE"/>
    <property type="match status" value="1"/>
</dbReference>
<dbReference type="Proteomes" id="UP000317421">
    <property type="component" value="Unassembled WGS sequence"/>
</dbReference>
<organism evidence="2 3">
    <name type="scientific">Botrimarina colliarenosi</name>
    <dbReference type="NCBI Taxonomy" id="2528001"/>
    <lineage>
        <taxon>Bacteria</taxon>
        <taxon>Pseudomonadati</taxon>
        <taxon>Planctomycetota</taxon>
        <taxon>Planctomycetia</taxon>
        <taxon>Pirellulales</taxon>
        <taxon>Lacipirellulaceae</taxon>
        <taxon>Botrimarina</taxon>
    </lineage>
</organism>
<comment type="caution">
    <text evidence="2">The sequence shown here is derived from an EMBL/GenBank/DDBJ whole genome shotgun (WGS) entry which is preliminary data.</text>
</comment>
<dbReference type="Pfam" id="PF07963">
    <property type="entry name" value="N_methyl"/>
    <property type="match status" value="1"/>
</dbReference>
<dbReference type="AlphaFoldDB" id="A0A5C6A4Y7"/>
<dbReference type="PROSITE" id="PS00409">
    <property type="entry name" value="PROKAR_NTER_METHYL"/>
    <property type="match status" value="1"/>
</dbReference>
<reference evidence="2 3" key="1">
    <citation type="submission" date="2019-02" db="EMBL/GenBank/DDBJ databases">
        <title>Deep-cultivation of Planctomycetes and their phenomic and genomic characterization uncovers novel biology.</title>
        <authorList>
            <person name="Wiegand S."/>
            <person name="Jogler M."/>
            <person name="Boedeker C."/>
            <person name="Pinto D."/>
            <person name="Vollmers J."/>
            <person name="Rivas-Marin E."/>
            <person name="Kohn T."/>
            <person name="Peeters S.H."/>
            <person name="Heuer A."/>
            <person name="Rast P."/>
            <person name="Oberbeckmann S."/>
            <person name="Bunk B."/>
            <person name="Jeske O."/>
            <person name="Meyerdierks A."/>
            <person name="Storesund J.E."/>
            <person name="Kallscheuer N."/>
            <person name="Luecker S."/>
            <person name="Lage O.M."/>
            <person name="Pohl T."/>
            <person name="Merkel B.J."/>
            <person name="Hornburger P."/>
            <person name="Mueller R.-W."/>
            <person name="Bruemmer F."/>
            <person name="Labrenz M."/>
            <person name="Spormann A.M."/>
            <person name="Op Den Camp H."/>
            <person name="Overmann J."/>
            <person name="Amann R."/>
            <person name="Jetten M.S.M."/>
            <person name="Mascher T."/>
            <person name="Medema M.H."/>
            <person name="Devos D.P."/>
            <person name="Kaster A.-K."/>
            <person name="Ovreas L."/>
            <person name="Rohde M."/>
            <person name="Galperin M.Y."/>
            <person name="Jogler C."/>
        </authorList>
    </citation>
    <scope>NUCLEOTIDE SEQUENCE [LARGE SCALE GENOMIC DNA]</scope>
    <source>
        <strain evidence="2 3">Pla108</strain>
    </source>
</reference>
<proteinExistence type="predicted"/>
<dbReference type="InterPro" id="IPR012902">
    <property type="entry name" value="N_methyl_site"/>
</dbReference>
<dbReference type="PANTHER" id="PTHR30093">
    <property type="entry name" value="GENERAL SECRETION PATHWAY PROTEIN G"/>
    <property type="match status" value="1"/>
</dbReference>
<gene>
    <name evidence="2" type="primary">pulG_6</name>
    <name evidence="2" type="ORF">Pla108_38330</name>
</gene>
<dbReference type="Gene3D" id="3.30.700.10">
    <property type="entry name" value="Glycoprotein, Type 4 Pilin"/>
    <property type="match status" value="1"/>
</dbReference>
<dbReference type="PANTHER" id="PTHR30093:SF2">
    <property type="entry name" value="TYPE II SECRETION SYSTEM PROTEIN H"/>
    <property type="match status" value="1"/>
</dbReference>
<protein>
    <submittedName>
        <fullName evidence="2">Type II secretion system protein G</fullName>
    </submittedName>
</protein>
<dbReference type="OrthoDB" id="276576at2"/>
<dbReference type="InterPro" id="IPR045584">
    <property type="entry name" value="Pilin-like"/>
</dbReference>
<dbReference type="RefSeq" id="WP_146446509.1">
    <property type="nucleotide sequence ID" value="NZ_SJPR01000007.1"/>
</dbReference>